<dbReference type="Gene3D" id="1.25.40.10">
    <property type="entry name" value="Tetratricopeptide repeat domain"/>
    <property type="match status" value="16"/>
</dbReference>
<protein>
    <submittedName>
        <fullName evidence="5">Tetratricopeptide repeat protein</fullName>
    </submittedName>
</protein>
<dbReference type="PROSITE" id="PS50005">
    <property type="entry name" value="TPR"/>
    <property type="match status" value="4"/>
</dbReference>
<dbReference type="SUPFAM" id="SSF48452">
    <property type="entry name" value="TPR-like"/>
    <property type="match status" value="13"/>
</dbReference>
<feature type="repeat" description="TPR" evidence="3">
    <location>
        <begin position="1000"/>
        <end position="1033"/>
    </location>
</feature>
<dbReference type="InterPro" id="IPR019734">
    <property type="entry name" value="TPR_rpt"/>
</dbReference>
<dbReference type="EMBL" id="CP089983">
    <property type="protein sequence ID" value="WXB03932.1"/>
    <property type="molecule type" value="Genomic_DNA"/>
</dbReference>
<dbReference type="PANTHER" id="PTHR45586">
    <property type="entry name" value="TPR REPEAT-CONTAINING PROTEIN PA4667"/>
    <property type="match status" value="1"/>
</dbReference>
<gene>
    <name evidence="5" type="ORF">LVJ94_44375</name>
</gene>
<name>A0ABZ2KZK7_9BACT</name>
<dbReference type="RefSeq" id="WP_394833567.1">
    <property type="nucleotide sequence ID" value="NZ_CP089929.1"/>
</dbReference>
<evidence type="ECO:0000313" key="6">
    <source>
        <dbReference type="Proteomes" id="UP001374803"/>
    </source>
</evidence>
<keyword evidence="1" id="KW-0677">Repeat</keyword>
<dbReference type="InterPro" id="IPR014767">
    <property type="entry name" value="DAD_dom"/>
</dbReference>
<dbReference type="SMART" id="SM00028">
    <property type="entry name" value="TPR"/>
    <property type="match status" value="22"/>
</dbReference>
<feature type="repeat" description="TPR" evidence="3">
    <location>
        <begin position="2489"/>
        <end position="2522"/>
    </location>
</feature>
<dbReference type="Proteomes" id="UP001374803">
    <property type="component" value="Chromosome"/>
</dbReference>
<reference evidence="5" key="1">
    <citation type="submission" date="2021-12" db="EMBL/GenBank/DDBJ databases">
        <title>Discovery of the Pendulisporaceae a myxobacterial family with distinct sporulation behavior and unique specialized metabolism.</title>
        <authorList>
            <person name="Garcia R."/>
            <person name="Popoff A."/>
            <person name="Bader C.D."/>
            <person name="Loehr J."/>
            <person name="Walesch S."/>
            <person name="Walt C."/>
            <person name="Boldt J."/>
            <person name="Bunk B."/>
            <person name="Haeckl F.J.F.P.J."/>
            <person name="Gunesch A.P."/>
            <person name="Birkelbach J."/>
            <person name="Nuebel U."/>
            <person name="Pietschmann T."/>
            <person name="Bach T."/>
            <person name="Mueller R."/>
        </authorList>
    </citation>
    <scope>NUCLEOTIDE SEQUENCE</scope>
    <source>
        <strain evidence="5">MSr11367</strain>
    </source>
</reference>
<sequence length="4036" mass="443111">MPESPRQRGSIPPPAIAALDSKLESEGEVLEALVFGLAKNAMQPELWAKLHEAAERDNRMSELAFAYESFVQDRRVKGLPAAANAEFMYNAANFFSAFGDELGAMSYLQKALSAYPAHLGAFERLESKLIARRDYQGLATLYTETAQHRGRVDQAQLLRRAVQMMELTKSAPERIVDLLQQVLRLDPADETSRIKLVEYYAALGRSREEVRLLEQGLNIEPAPTPDGARRMRSRLIELFAFELQEVEKSTPHVEALLVIDPANDTARSVAERLLEIRGVAARAAAALADAHEQAGTPREVAHYLTLELEHTRGSRRLTVLRRLGVLLHDRMNKPVEAFDTIEQALTLDPADGSLRERYVTLAAALGRQLDAAKTLGKVAVTAKDAPVRARITTDIGHLFALGGDRRRARAVYASVLATPGVPEDAALHSARALAEIYEADGDLRELATALEKRIALETDPEKARTAIEKLAELAMGPLEDPSRAIGAWRRLLEIETSNSPARERALEALERLYLDAGEVTDLAFVMGERAVYASPREARSLLMRAAEALTAVAASSTGTGPQTTEANARAIAAWRRLIERFGPSRDVYATFIPLLEEIGDWAELAQALEADAALVPESDRGATLAKAGVVRLSRLRDVPGAIDAFRRALNSDAGEKTARAALEKLLAAGDYRVAAAAALEPLYRAEESVAGLLRVLEVRAAFSAHAEERLSALDEAANAAELSTTHRLQAIDYAGRGLAEAVESGHPIESWVERVLSLAGDGEAKRRATIFGKAVGDRPIDSQSMMLLARHAGDALAETGDVQGALALLRRALEYDPSATEIVRRVDGLLRDSGNPHERLVLYRAALERERDASQQRRLLHGIGALARHELKDPQGAIQAYRSALDIEAEDRDAYAALCELYEDVESWGDLIDLLETRVAQLEGGPDSMRVRAQLAEIAAVHGQAERASQHARALLEDPSLTDDELDAVERVAETIGDMNLSSATFERRAAQAGDPRDAFEALGKLGAARLGQGDLDAAIDAWKRAARLAGDSNELVESQRFYELIRKVAPRDPEATERLTALLEAQEQWSGLPELYGVMVETAKSTEGRCSVLLRLARVLAEKLSDPSGAADAVARAFALDPRNVESLSLFERLAVHSGEIAGFVRAVDFALEEVEARSLRGEFMMSKARVLSKDPVRQDEAASTYRALLETEDRDFGATHRAAVSGFTKLLEASDASAGRNADRRWLMAWKANHAQREEKIGHLLTWARAEETLFSDVETALNVHREVLALDPENTEASAAVARLTLATGDVGGAVSALFAQRERSDGAARRAIDIEIATILIERGEQLEDAVRCVAALLDEAPDDADALGLAGRLLRLPKVGQQAAALLERASQRVEDGDVRASIVNTLLEGPPEVAGTATRREWFERLIASHEVQDRKDAALLTTLRAAEEFPLEPAFWDRAEDLARELQNPGSLADLYYRVLGGVLSPDGALEIGQRAVAFHEEWFDDPSRVIALLERVLTIDPMAAWAFDRLKLLFDSREQWDDLFALYDRAIAAVTEKERRVELLEDAAQIAKDFANHSDRAILYLEKLLALKPKNARITASLERLYERHGKHRELIALLSSQLDGMGVMDARATRIRIAGMMLDHLNDVPGALAVVEGLLASESTDGPASLPGMGDAHAQVRIKLVELLERILQAATPAPEGNHTRQHAAALLKEHYLETGRDVDLARVLEVELEAVDDAKARVTGHKEIAELYGRLGQDAKALEHYVALVMLEPQVATHRDRLTALAEKVDQFDRAAEVLANAADQPSLDEALRIDLLMRAATMHEDRLGDGARAIELYLRVLAAPKAGKEALLAATRRLDPLLLTASRPQDRLTVLERMSELETDARARRVALGTAAELAAELGEDDRAIRAYEARLANDKADAEALDGLITLLERGKRWRPLLEALTQRAAITPSKEQKRKDRVSLARIYRKELDEPDAAITTWHAIEEDFGPSDEGTRALAGLLHGVGRWLELATLLEESAKRAQDPEARATFLRQLGDVLRERQGDKAGAIENYRAALEASPREPGALDGLYELIDEPEAVRVLYVAHTTAGEWQSALDLTEHRLTSAKTKEERGRIFKEAAWLAEQRLADRVAAYRYVGRAFLLAPHDVDLETDLFRLAEETSGWKAFVETHNRVLETIESEGDATLVSRLHQHLGEALERRLDDAEGALAAYAHAVTTTPHDTDAVRAVLRVAGPHMRWDEAAKAAVLHAIATHSLDASLWTTLEAVATTPAAWDAATEALTAHIAEHPGLVAHLARDLEARVAAWHRDRRGDPEAAELALSRALTHDPLNPELLAALAQLQRRAKGRPLVESLLRLSEATGGDLELLREASEIASESIADRALAKSILERLMKLATERWFGREPPLDVTSGAMLDPEQFVRWTISSLSRIYEEEGDAAKTVDLLVLAADLPFDSDNRRTMRHQAASIAVDKLGDRARAIELYRALFTEDPADVRATTALGELFEKLGRHEELLELREKQLALAPNPTLRLEVARLQVHLGLSGNAVETLEANLKDEPRHDETVRELVEVYGKAERHADLTALLADQAALAEVAGDAAAASLFWARAAAVAEEKLDDANAAITYHARVVAIESSAASYDALARLSMRRQDFAEAAQYLLLLRDITPANERAGVTLRLADALVAAGREDQARQRLEEAVAEQPEEERLRAHLGAIYHRTREYAPLAALLATGATHATSNDVKLLRLREAADLYWHKCNMPAEAVPLLEQATELDPENRAIRLLLADTLGAAGRIQEGRALLRQAIEAFGGRRPKERAPIHHHLARLDLLAGDRTQAMAELEAATRIDPANADILRALAELARDDGQLERAERSYRALLAVVRRQDAPDESTPIVRTEVLLELSEIAARQGQDDRAEEILESALEAATSHPVEAARLERALRSRNSWKALAKALEMKLGRETDDPERGAAVLFELADVLGNKLGREDDAFAVGLRAIEAAPASPSVHDAMLDLAKRTRSVPRYADTLGRLAKTAEEKNRPLAGSLYLRLGAVVEHELEDDARALAIFEDAERLGSDSGDVLRALERLYGRVGRREGQERVLSRLVELEQLASPPDPVKHADALSRLAALRLSMPGGVEPATELLASALELDPQSVHALSVLQKAIDSHRDRAKLLDLYEQTGRRPGQERLLLDALARRSARPETADQERPGKPGLGSVLREAITLARTLGEKVLFEELLERYVAIVRNDPAERAHATWALLLLAECSEARNELRDGLKLRLEAADFAEPDEARKMRAFVARVAGEKLGDAYFASRVYEQLFEERPSDRDVWSALLALYRKMGDGEKLARLLGQVVDYIDEPEIRIATRLERARILLERKEEDEVVAELRNILDEQPGHEEAGALLLSILEAGNREGELTELLNQLIDAAKDHGDSPRVATLSARLGVLVETNDPDAAISIYYAALDWDPKSEPVLRAISRLLAERGEPADRAELLERLLPLTSGREAEKLALELLALREELWDPDGGERAIALGFKACPESNALRDRLLGIYRERNDLPKLADVQVLDAMAQTDPAKRAALLRQAANLYRVELSDPVRAAELLKDARAAQPDDLELFNDFVAALTEAGKLQAAAAEITSTAASLPDQDPRRAPLLATRARLRAALGDQGGALYDLERAFSLDPQHYVEPLTEQLTRLREDAVQAGDTAKEGAVLLRLVNLLAKSGQVEAARVHLGEILTRDPNHREALRALAGIEESLEHWDTAAAAYGRLAMVDESTDLSELALKLAHASEQAGELGFARTGLERALRNDPTNTELRERLRDLYARTGANRELAEMSLSEARTAFDDDARFTHLVRGAAVLLENSLDERTALAALEEARALRPNDIECAALLADALLALGRHDEATEIVHVTLASQKGRRSRDLALLHQRLARIARTVGDRPAEMQWLSSALDMDGQNGLVASELARSALELRQYDVATKALRTITMLRGPAPIPRAVAYQRLGEIAHVQGDTKKALLLLKRAVDDDPTLDDARALLNALSR</sequence>
<proteinExistence type="predicted"/>
<evidence type="ECO:0000313" key="5">
    <source>
        <dbReference type="EMBL" id="WXB03932.1"/>
    </source>
</evidence>
<dbReference type="InterPro" id="IPR051012">
    <property type="entry name" value="CellSynth/LPSAsmb/PSIAsmb"/>
</dbReference>
<accession>A0ABZ2KZK7</accession>
<evidence type="ECO:0000256" key="3">
    <source>
        <dbReference type="PROSITE-ProRule" id="PRU00339"/>
    </source>
</evidence>
<feature type="repeat" description="TPR" evidence="3">
    <location>
        <begin position="786"/>
        <end position="819"/>
    </location>
</feature>
<dbReference type="PANTHER" id="PTHR45586:SF1">
    <property type="entry name" value="LIPOPOLYSACCHARIDE ASSEMBLY PROTEIN B"/>
    <property type="match status" value="1"/>
</dbReference>
<feature type="repeat" description="TPR" evidence="3">
    <location>
        <begin position="3991"/>
        <end position="4024"/>
    </location>
</feature>
<evidence type="ECO:0000259" key="4">
    <source>
        <dbReference type="PROSITE" id="PS51231"/>
    </source>
</evidence>
<keyword evidence="2 3" id="KW-0802">TPR repeat</keyword>
<feature type="domain" description="DAD" evidence="4">
    <location>
        <begin position="2906"/>
        <end position="2938"/>
    </location>
</feature>
<evidence type="ECO:0000256" key="2">
    <source>
        <dbReference type="ARBA" id="ARBA00022803"/>
    </source>
</evidence>
<organism evidence="5 6">
    <name type="scientific">Pendulispora rubella</name>
    <dbReference type="NCBI Taxonomy" id="2741070"/>
    <lineage>
        <taxon>Bacteria</taxon>
        <taxon>Pseudomonadati</taxon>
        <taxon>Myxococcota</taxon>
        <taxon>Myxococcia</taxon>
        <taxon>Myxococcales</taxon>
        <taxon>Sorangiineae</taxon>
        <taxon>Pendulisporaceae</taxon>
        <taxon>Pendulispora</taxon>
    </lineage>
</organism>
<dbReference type="Pfam" id="PF14559">
    <property type="entry name" value="TPR_19"/>
    <property type="match status" value="1"/>
</dbReference>
<dbReference type="InterPro" id="IPR011990">
    <property type="entry name" value="TPR-like_helical_dom_sf"/>
</dbReference>
<dbReference type="PROSITE" id="PS51231">
    <property type="entry name" value="DAD"/>
    <property type="match status" value="1"/>
</dbReference>
<evidence type="ECO:0000256" key="1">
    <source>
        <dbReference type="ARBA" id="ARBA00022737"/>
    </source>
</evidence>
<keyword evidence="6" id="KW-1185">Reference proteome</keyword>